<keyword evidence="1" id="KW-0472">Membrane</keyword>
<keyword evidence="1" id="KW-1133">Transmembrane helix</keyword>
<evidence type="ECO:0000313" key="3">
    <source>
        <dbReference type="Proteomes" id="UP000230833"/>
    </source>
</evidence>
<protein>
    <submittedName>
        <fullName evidence="2">Uncharacterized protein</fullName>
    </submittedName>
</protein>
<dbReference type="Pfam" id="PF09997">
    <property type="entry name" value="DUF2238"/>
    <property type="match status" value="1"/>
</dbReference>
<gene>
    <name evidence="2" type="ORF">COV07_00375</name>
</gene>
<feature type="transmembrane region" description="Helical" evidence="1">
    <location>
        <begin position="103"/>
        <end position="121"/>
    </location>
</feature>
<reference evidence="2 3" key="1">
    <citation type="submission" date="2017-09" db="EMBL/GenBank/DDBJ databases">
        <title>Depth-based differentiation of microbial function through sediment-hosted aquifers and enrichment of novel symbionts in the deep terrestrial subsurface.</title>
        <authorList>
            <person name="Probst A.J."/>
            <person name="Ladd B."/>
            <person name="Jarett J.K."/>
            <person name="Geller-Mcgrath D.E."/>
            <person name="Sieber C.M."/>
            <person name="Emerson J.B."/>
            <person name="Anantharaman K."/>
            <person name="Thomas B.C."/>
            <person name="Malmstrom R."/>
            <person name="Stieglmeier M."/>
            <person name="Klingl A."/>
            <person name="Woyke T."/>
            <person name="Ryan C.M."/>
            <person name="Banfield J.F."/>
        </authorList>
    </citation>
    <scope>NUCLEOTIDE SEQUENCE [LARGE SCALE GENOMIC DNA]</scope>
    <source>
        <strain evidence="2">CG10_big_fil_rev_8_21_14_0_10_45_14</strain>
    </source>
</reference>
<comment type="caution">
    <text evidence="2">The sequence shown here is derived from an EMBL/GenBank/DDBJ whole genome shotgun (WGS) entry which is preliminary data.</text>
</comment>
<feature type="transmembrane region" description="Helical" evidence="1">
    <location>
        <begin position="141"/>
        <end position="166"/>
    </location>
</feature>
<keyword evidence="1" id="KW-0812">Transmembrane</keyword>
<feature type="transmembrane region" description="Helical" evidence="1">
    <location>
        <begin position="47"/>
        <end position="69"/>
    </location>
</feature>
<evidence type="ECO:0000313" key="2">
    <source>
        <dbReference type="EMBL" id="PIR47118.1"/>
    </source>
</evidence>
<dbReference type="AlphaFoldDB" id="A0A2H0RKV4"/>
<organism evidence="2 3">
    <name type="scientific">Candidatus Vogelbacteria bacterium CG10_big_fil_rev_8_21_14_0_10_45_14</name>
    <dbReference type="NCBI Taxonomy" id="1975042"/>
    <lineage>
        <taxon>Bacteria</taxon>
        <taxon>Candidatus Vogeliibacteriota</taxon>
    </lineage>
</organism>
<sequence length="172" mass="19593">MHRSARLSWIQATKKKLIVFVGTRITLFAIIYQMNNKLMKFGAPFTLGVIIIILASLISELYGLAYTYIYFDKGLHVAGGLIAGWIVYRFLERELSLVSSIKFLLILVSGVLFIGVFWEFAEYWAGQNKDTYPLLYRYFRGGGLADTLLDLAADMLGALMFGLLILRERYLN</sequence>
<feature type="transmembrane region" description="Helical" evidence="1">
    <location>
        <begin position="17"/>
        <end position="35"/>
    </location>
</feature>
<proteinExistence type="predicted"/>
<accession>A0A2H0RKV4</accession>
<dbReference type="EMBL" id="PCYL01000005">
    <property type="protein sequence ID" value="PIR47118.1"/>
    <property type="molecule type" value="Genomic_DNA"/>
</dbReference>
<dbReference type="InterPro" id="IPR014509">
    <property type="entry name" value="YjdF-like"/>
</dbReference>
<dbReference type="Proteomes" id="UP000230833">
    <property type="component" value="Unassembled WGS sequence"/>
</dbReference>
<evidence type="ECO:0000256" key="1">
    <source>
        <dbReference type="SAM" id="Phobius"/>
    </source>
</evidence>
<name>A0A2H0RKV4_9BACT</name>